<evidence type="ECO:0000313" key="2">
    <source>
        <dbReference type="Proteomes" id="UP000029227"/>
    </source>
</evidence>
<dbReference type="EMBL" id="BBMN01000003">
    <property type="protein sequence ID" value="GAL03880.1"/>
    <property type="molecule type" value="Genomic_DNA"/>
</dbReference>
<dbReference type="AlphaFoldDB" id="A0A090QL58"/>
<sequence>MQSIFPLLRLLNPREIRLNKAVDYIHNVKFITINTTPNHVAQSHNMPCHCTVHA</sequence>
<accession>A0A090QL58</accession>
<dbReference type="STRING" id="754436.JCM19237_2031"/>
<name>A0A090QL58_9GAMM</name>
<comment type="caution">
    <text evidence="1">The sequence shown here is derived from an EMBL/GenBank/DDBJ whole genome shotgun (WGS) entry which is preliminary data.</text>
</comment>
<evidence type="ECO:0000313" key="1">
    <source>
        <dbReference type="EMBL" id="GAL03880.1"/>
    </source>
</evidence>
<organism evidence="1 2">
    <name type="scientific">Photobacterium aphoticum</name>
    <dbReference type="NCBI Taxonomy" id="754436"/>
    <lineage>
        <taxon>Bacteria</taxon>
        <taxon>Pseudomonadati</taxon>
        <taxon>Pseudomonadota</taxon>
        <taxon>Gammaproteobacteria</taxon>
        <taxon>Vibrionales</taxon>
        <taxon>Vibrionaceae</taxon>
        <taxon>Photobacterium</taxon>
    </lineage>
</organism>
<reference evidence="1 2" key="1">
    <citation type="journal article" date="2014" name="Genome Announc.">
        <title>Draft Genome Sequences of Two Vibrionaceae Species, Vibrio ponticus C121 and Photobacterium aphoticum C119, Isolated as Coral Reef Microbiota.</title>
        <authorList>
            <person name="Al-saari N."/>
            <person name="Meirelles P.M."/>
            <person name="Mino S."/>
            <person name="Suda W."/>
            <person name="Oshima K."/>
            <person name="Hattori M."/>
            <person name="Ohkuma M."/>
            <person name="Thompson F.L."/>
            <person name="Gomez-Gil B."/>
            <person name="Sawabe T."/>
            <person name="Sawabe T."/>
        </authorList>
    </citation>
    <scope>NUCLEOTIDE SEQUENCE [LARGE SCALE GENOMIC DNA]</scope>
    <source>
        <strain evidence="1 2">JCM 19237</strain>
    </source>
</reference>
<dbReference type="Proteomes" id="UP000029227">
    <property type="component" value="Unassembled WGS sequence"/>
</dbReference>
<proteinExistence type="predicted"/>
<gene>
    <name evidence="1" type="ORF">JCM19237_2031</name>
</gene>
<protein>
    <submittedName>
        <fullName evidence="1">Uncharacterized protein</fullName>
    </submittedName>
</protein>